<evidence type="ECO:0000313" key="13">
    <source>
        <dbReference type="EMBL" id="OAO12240.1"/>
    </source>
</evidence>
<comment type="catalytic activity">
    <reaction evidence="9">
        <text>L-seryl-[protein] + ATP = O-phospho-L-seryl-[protein] + ADP + H(+)</text>
        <dbReference type="Rhea" id="RHEA:17989"/>
        <dbReference type="Rhea" id="RHEA-COMP:9863"/>
        <dbReference type="Rhea" id="RHEA-COMP:11604"/>
        <dbReference type="ChEBI" id="CHEBI:15378"/>
        <dbReference type="ChEBI" id="CHEBI:29999"/>
        <dbReference type="ChEBI" id="CHEBI:30616"/>
        <dbReference type="ChEBI" id="CHEBI:83421"/>
        <dbReference type="ChEBI" id="CHEBI:456216"/>
        <dbReference type="EC" id="2.7.11.1"/>
    </reaction>
</comment>
<keyword evidence="7 10" id="KW-0067">ATP-binding</keyword>
<keyword evidence="5 10" id="KW-0547">Nucleotide-binding</keyword>
<comment type="caution">
    <text evidence="13">The sequence shown here is derived from an EMBL/GenBank/DDBJ whole genome shotgun (WGS) entry which is preliminary data.</text>
</comment>
<keyword evidence="6 13" id="KW-0418">Kinase</keyword>
<evidence type="ECO:0000256" key="3">
    <source>
        <dbReference type="ARBA" id="ARBA00022527"/>
    </source>
</evidence>
<dbReference type="GO" id="GO:0005737">
    <property type="term" value="C:cytoplasm"/>
    <property type="evidence" value="ECO:0007669"/>
    <property type="project" value="TreeGrafter"/>
</dbReference>
<evidence type="ECO:0000256" key="4">
    <source>
        <dbReference type="ARBA" id="ARBA00022679"/>
    </source>
</evidence>
<feature type="binding site" evidence="10">
    <location>
        <position position="38"/>
    </location>
    <ligand>
        <name>ATP</name>
        <dbReference type="ChEBI" id="CHEBI:30616"/>
    </ligand>
</feature>
<dbReference type="InterPro" id="IPR032675">
    <property type="entry name" value="LRR_dom_sf"/>
</dbReference>
<comment type="similarity">
    <text evidence="1">Belongs to the protein kinase superfamily. STE Ser/Thr protein kinase family. STE20 subfamily.</text>
</comment>
<dbReference type="AlphaFoldDB" id="A0A196S567"/>
<dbReference type="InterPro" id="IPR008271">
    <property type="entry name" value="Ser/Thr_kinase_AS"/>
</dbReference>
<dbReference type="PROSITE" id="PS00107">
    <property type="entry name" value="PROTEIN_KINASE_ATP"/>
    <property type="match status" value="1"/>
</dbReference>
<name>A0A196S567_BLAHN</name>
<evidence type="ECO:0000256" key="11">
    <source>
        <dbReference type="SAM" id="MobiDB-lite"/>
    </source>
</evidence>
<gene>
    <name evidence="13" type="ORF">AV274_6120</name>
</gene>
<keyword evidence="14" id="KW-1185">Reference proteome</keyword>
<dbReference type="SMART" id="SM00220">
    <property type="entry name" value="S_TKc"/>
    <property type="match status" value="1"/>
</dbReference>
<feature type="compositionally biased region" description="Polar residues" evidence="11">
    <location>
        <begin position="285"/>
        <end position="295"/>
    </location>
</feature>
<evidence type="ECO:0000256" key="8">
    <source>
        <dbReference type="ARBA" id="ARBA00047899"/>
    </source>
</evidence>
<accession>A0A196S567</accession>
<dbReference type="STRING" id="478820.A0A196S567"/>
<dbReference type="InterPro" id="IPR050629">
    <property type="entry name" value="STE20/SPS1-PAK"/>
</dbReference>
<dbReference type="Pfam" id="PF00069">
    <property type="entry name" value="Pkinase"/>
    <property type="match status" value="1"/>
</dbReference>
<dbReference type="GO" id="GO:0005524">
    <property type="term" value="F:ATP binding"/>
    <property type="evidence" value="ECO:0007669"/>
    <property type="project" value="UniProtKB-UniRule"/>
</dbReference>
<evidence type="ECO:0000256" key="7">
    <source>
        <dbReference type="ARBA" id="ARBA00022840"/>
    </source>
</evidence>
<dbReference type="InterPro" id="IPR017441">
    <property type="entry name" value="Protein_kinase_ATP_BS"/>
</dbReference>
<feature type="region of interest" description="Disordered" evidence="11">
    <location>
        <begin position="282"/>
        <end position="305"/>
    </location>
</feature>
<protein>
    <recommendedName>
        <fullName evidence="2">non-specific serine/threonine protein kinase</fullName>
        <ecNumber evidence="2">2.7.11.1</ecNumber>
    </recommendedName>
</protein>
<organism evidence="13 14">
    <name type="scientific">Blastocystis sp. subtype 1 (strain ATCC 50177 / NandII)</name>
    <dbReference type="NCBI Taxonomy" id="478820"/>
    <lineage>
        <taxon>Eukaryota</taxon>
        <taxon>Sar</taxon>
        <taxon>Stramenopiles</taxon>
        <taxon>Bigyra</taxon>
        <taxon>Opalozoa</taxon>
        <taxon>Opalinata</taxon>
        <taxon>Blastocystidae</taxon>
        <taxon>Blastocystis</taxon>
    </lineage>
</organism>
<dbReference type="EMBL" id="LXWW01000558">
    <property type="protein sequence ID" value="OAO12240.1"/>
    <property type="molecule type" value="Genomic_DNA"/>
</dbReference>
<evidence type="ECO:0000256" key="1">
    <source>
        <dbReference type="ARBA" id="ARBA00008874"/>
    </source>
</evidence>
<sequence>MSSIANTNYTCLRKLGEGGFGEVYVGINQLSNDYVAIKRLRIDRGGQQFLSESKLLRTFNSRYIVRYGDVIRSEKELWIIMEYCRCGSLGAFVRNGNRLTEEELREITSCCLLGLIYLHKCNVIHRDIKPDNLLISENGVIKLGDFGLAIQLDHSYSFRDATCGTSWYMAPEVYDGKAQLKTDVWALGISLIEMAEGRNPYSGCSNTTVVKIVCLEEPPVLSSSKWSVAFVDFVGKCLEKDVNKRWSVSELLNHPFVKDSAERIKRDGNSFTLLDLVRRMKGSTPRESASQSSGSAMEVASEENEKGSVVIRNEDGWLRLDGTVEKVRVCDGVGNDHDLTEWEFADYAALRELVVGNGCVAFVRDVKIAGLARLEKVEVGDGCFSQASGGVFELVNCPRLRSVRIGDGSFVKAVRAAFENLPALTSIVLGKDVFMGEEKRENVLVLKNLPVLVELTGKIRALRNMKDVRARGMPRLSKCTLLSAFKCVAHVEIENAGKLEEVKVLKEAKLKQMEELLEWENSIDVITRKNNWNAIDWRIGVILVSDECCSEEAFVLLDLTRFVNLRELEIGCGCFQFVQRTRIVGLKKLEKVVVGENSFTRKEANAGRIHNLHHEFCLKECEELKELRVGDGSFMQYSVCEIEDVPLLEVLEIGSGKENAAGCFGFAGLVLKDMPKLRSLVVGDCCFCQGDECMLEKLPALESLSVGDDCFEAVEELELVGLRGLRRVAIGERSFTKQDYATHDGEDPDRHFCVRACEKLEELRIGNWSFMDYATCEIEEAAMLEVVEVGDVNAEEDCCCFYYADLELKDLPSLRSVAFGGWAFRNCCYAGFEHLPELEEILLGEDAFRFDEYEEDSALVLRDLPALTTLVTVSEESRSFAFPHTIVLEDLDALTDVDLSKEYAFLYKKRAKTNNVGALARYFRFFSRLFK</sequence>
<dbReference type="GO" id="GO:0004674">
    <property type="term" value="F:protein serine/threonine kinase activity"/>
    <property type="evidence" value="ECO:0007669"/>
    <property type="project" value="UniProtKB-KW"/>
</dbReference>
<comment type="catalytic activity">
    <reaction evidence="8">
        <text>L-threonyl-[protein] + ATP = O-phospho-L-threonyl-[protein] + ADP + H(+)</text>
        <dbReference type="Rhea" id="RHEA:46608"/>
        <dbReference type="Rhea" id="RHEA-COMP:11060"/>
        <dbReference type="Rhea" id="RHEA-COMP:11605"/>
        <dbReference type="ChEBI" id="CHEBI:15378"/>
        <dbReference type="ChEBI" id="CHEBI:30013"/>
        <dbReference type="ChEBI" id="CHEBI:30616"/>
        <dbReference type="ChEBI" id="CHEBI:61977"/>
        <dbReference type="ChEBI" id="CHEBI:456216"/>
        <dbReference type="EC" id="2.7.11.1"/>
    </reaction>
</comment>
<dbReference type="PANTHER" id="PTHR48012:SF10">
    <property type="entry name" value="FI20177P1"/>
    <property type="match status" value="1"/>
</dbReference>
<reference evidence="13 14" key="1">
    <citation type="submission" date="2016-05" db="EMBL/GenBank/DDBJ databases">
        <title>Nuclear genome of Blastocystis sp. subtype 1 NandII.</title>
        <authorList>
            <person name="Gentekaki E."/>
            <person name="Curtis B."/>
            <person name="Stairs C."/>
            <person name="Eme L."/>
            <person name="Herman E."/>
            <person name="Klimes V."/>
            <person name="Arias M.C."/>
            <person name="Elias M."/>
            <person name="Hilliou F."/>
            <person name="Klute M."/>
            <person name="Malik S.-B."/>
            <person name="Pightling A."/>
            <person name="Rachubinski R."/>
            <person name="Salas D."/>
            <person name="Schlacht A."/>
            <person name="Suga H."/>
            <person name="Archibald J."/>
            <person name="Ball S.G."/>
            <person name="Clark G."/>
            <person name="Dacks J."/>
            <person name="Van Der Giezen M."/>
            <person name="Tsaousis A."/>
            <person name="Roger A."/>
        </authorList>
    </citation>
    <scope>NUCLEOTIDE SEQUENCE [LARGE SCALE GENOMIC DNA]</scope>
    <source>
        <strain evidence="14">ATCC 50177 / NandII</strain>
    </source>
</reference>
<dbReference type="EC" id="2.7.11.1" evidence="2"/>
<dbReference type="PROSITE" id="PS00108">
    <property type="entry name" value="PROTEIN_KINASE_ST"/>
    <property type="match status" value="1"/>
</dbReference>
<keyword evidence="4" id="KW-0808">Transferase</keyword>
<proteinExistence type="inferred from homology"/>
<dbReference type="SUPFAM" id="SSF56112">
    <property type="entry name" value="Protein kinase-like (PK-like)"/>
    <property type="match status" value="1"/>
</dbReference>
<evidence type="ECO:0000259" key="12">
    <source>
        <dbReference type="PROSITE" id="PS50011"/>
    </source>
</evidence>
<feature type="domain" description="Protein kinase" evidence="12">
    <location>
        <begin position="9"/>
        <end position="257"/>
    </location>
</feature>
<dbReference type="Proteomes" id="UP000078348">
    <property type="component" value="Unassembled WGS sequence"/>
</dbReference>
<dbReference type="Gene3D" id="3.80.10.10">
    <property type="entry name" value="Ribonuclease Inhibitor"/>
    <property type="match status" value="2"/>
</dbReference>
<keyword evidence="3" id="KW-0723">Serine/threonine-protein kinase</keyword>
<dbReference type="PANTHER" id="PTHR48012">
    <property type="entry name" value="STERILE20-LIKE KINASE, ISOFORM B-RELATED"/>
    <property type="match status" value="1"/>
</dbReference>
<evidence type="ECO:0000256" key="9">
    <source>
        <dbReference type="ARBA" id="ARBA00048679"/>
    </source>
</evidence>
<dbReference type="SUPFAM" id="SSF52047">
    <property type="entry name" value="RNI-like"/>
    <property type="match status" value="1"/>
</dbReference>
<evidence type="ECO:0000256" key="6">
    <source>
        <dbReference type="ARBA" id="ARBA00022777"/>
    </source>
</evidence>
<evidence type="ECO:0000256" key="5">
    <source>
        <dbReference type="ARBA" id="ARBA00022741"/>
    </source>
</evidence>
<dbReference type="InterPro" id="IPR011009">
    <property type="entry name" value="Kinase-like_dom_sf"/>
</dbReference>
<dbReference type="Gene3D" id="1.10.510.10">
    <property type="entry name" value="Transferase(Phosphotransferase) domain 1"/>
    <property type="match status" value="1"/>
</dbReference>
<evidence type="ECO:0000256" key="10">
    <source>
        <dbReference type="PROSITE-ProRule" id="PRU10141"/>
    </source>
</evidence>
<dbReference type="PROSITE" id="PS50011">
    <property type="entry name" value="PROTEIN_KINASE_DOM"/>
    <property type="match status" value="1"/>
</dbReference>
<dbReference type="InterPro" id="IPR000719">
    <property type="entry name" value="Prot_kinase_dom"/>
</dbReference>
<evidence type="ECO:0000313" key="14">
    <source>
        <dbReference type="Proteomes" id="UP000078348"/>
    </source>
</evidence>
<evidence type="ECO:0000256" key="2">
    <source>
        <dbReference type="ARBA" id="ARBA00012513"/>
    </source>
</evidence>